<comment type="caution">
    <text evidence="1">The sequence shown here is derived from an EMBL/GenBank/DDBJ whole genome shotgun (WGS) entry which is preliminary data.</text>
</comment>
<protein>
    <submittedName>
        <fullName evidence="1">Uncharacterized protein</fullName>
    </submittedName>
</protein>
<dbReference type="EMBL" id="JASCZI010212467">
    <property type="protein sequence ID" value="MED6199542.1"/>
    <property type="molecule type" value="Genomic_DNA"/>
</dbReference>
<proteinExistence type="predicted"/>
<organism evidence="1 2">
    <name type="scientific">Stylosanthes scabra</name>
    <dbReference type="NCBI Taxonomy" id="79078"/>
    <lineage>
        <taxon>Eukaryota</taxon>
        <taxon>Viridiplantae</taxon>
        <taxon>Streptophyta</taxon>
        <taxon>Embryophyta</taxon>
        <taxon>Tracheophyta</taxon>
        <taxon>Spermatophyta</taxon>
        <taxon>Magnoliopsida</taxon>
        <taxon>eudicotyledons</taxon>
        <taxon>Gunneridae</taxon>
        <taxon>Pentapetalae</taxon>
        <taxon>rosids</taxon>
        <taxon>fabids</taxon>
        <taxon>Fabales</taxon>
        <taxon>Fabaceae</taxon>
        <taxon>Papilionoideae</taxon>
        <taxon>50 kb inversion clade</taxon>
        <taxon>dalbergioids sensu lato</taxon>
        <taxon>Dalbergieae</taxon>
        <taxon>Pterocarpus clade</taxon>
        <taxon>Stylosanthes</taxon>
    </lineage>
</organism>
<dbReference type="Proteomes" id="UP001341840">
    <property type="component" value="Unassembled WGS sequence"/>
</dbReference>
<sequence>MAPVDGRPAAALAIGSEFLNFQNIEYRCRGIQTRSEIDNGVCQQERCHRACNQLKIP</sequence>
<gene>
    <name evidence="1" type="ORF">PIB30_076877</name>
</gene>
<reference evidence="1 2" key="1">
    <citation type="journal article" date="2023" name="Plants (Basel)">
        <title>Bridging the Gap: Combining Genomics and Transcriptomics Approaches to Understand Stylosanthes scabra, an Orphan Legume from the Brazilian Caatinga.</title>
        <authorList>
            <person name="Ferreira-Neto J.R.C."/>
            <person name="da Silva M.D."/>
            <person name="Binneck E."/>
            <person name="de Melo N.F."/>
            <person name="da Silva R.H."/>
            <person name="de Melo A.L.T.M."/>
            <person name="Pandolfi V."/>
            <person name="Bustamante F.O."/>
            <person name="Brasileiro-Vidal A.C."/>
            <person name="Benko-Iseppon A.M."/>
        </authorList>
    </citation>
    <scope>NUCLEOTIDE SEQUENCE [LARGE SCALE GENOMIC DNA]</scope>
    <source>
        <tissue evidence="1">Leaves</tissue>
    </source>
</reference>
<evidence type="ECO:0000313" key="2">
    <source>
        <dbReference type="Proteomes" id="UP001341840"/>
    </source>
</evidence>
<keyword evidence="2" id="KW-1185">Reference proteome</keyword>
<accession>A0ABU6XPB8</accession>
<name>A0ABU6XPB8_9FABA</name>
<evidence type="ECO:0000313" key="1">
    <source>
        <dbReference type="EMBL" id="MED6199542.1"/>
    </source>
</evidence>
<feature type="non-terminal residue" evidence="1">
    <location>
        <position position="57"/>
    </location>
</feature>